<reference evidence="7 8" key="1">
    <citation type="submission" date="2018-12" db="EMBL/GenBank/DDBJ databases">
        <authorList>
            <person name="Tiukova I."/>
            <person name="Dainat J."/>
        </authorList>
    </citation>
    <scope>NUCLEOTIDE SEQUENCE [LARGE SCALE GENOMIC DNA]</scope>
</reference>
<dbReference type="EMBL" id="CAACVR010000023">
    <property type="protein sequence ID" value="VEU22511.1"/>
    <property type="molecule type" value="Genomic_DNA"/>
</dbReference>
<protein>
    <submittedName>
        <fullName evidence="7">DEKNAAC103376</fullName>
    </submittedName>
</protein>
<feature type="region of interest" description="Disordered" evidence="5">
    <location>
        <begin position="45"/>
        <end position="261"/>
    </location>
</feature>
<dbReference type="Gene3D" id="2.60.120.10">
    <property type="entry name" value="Jelly Rolls"/>
    <property type="match status" value="1"/>
</dbReference>
<dbReference type="InterPro" id="IPR028386">
    <property type="entry name" value="CENP-C/Mif2/cnp3"/>
</dbReference>
<comment type="similarity">
    <text evidence="2">Belongs to the CENP-C/MIF2 family.</text>
</comment>
<feature type="compositionally biased region" description="Basic and acidic residues" evidence="5">
    <location>
        <begin position="222"/>
        <end position="244"/>
    </location>
</feature>
<sequence>MTRTPKKNANGLEDLEDFFLSDDEYSSPATQRYSIKPMKAETKVLKVPSGNQQKTREKEIKERNVPTSFVSSGEEDEGEEESQDSRADEMIKSAAVFGSPIKPKLRISKRAADRIEPRGNGGIVREHTNTDIEDIDAESNNLIPSPVIRPPSVHSSPKKQKPRISRPDTRLQRQRIDVTDTNQLESKMKKSSRLTKSIALHKTGRNKTFNAYAEDDGEEEEKASKIKENTREVNRVPDEGETGKKVNGLPVEKSLRHSTRKRVKPLAWWRNEHVVYQMKKEHGAYVMEVKDVVHRPDLSQTPKRRLATGGKRRTSIQNNGETPSRKRGRPPKAKEVVETPNVEPETVSEPVTDVQSLRTSRSPKKTDIPAEEPQINLAGSQWLADKALTIPVFEGPGSETQIERTVAWAPNQGKNITIIRNNDEYFKVRTLFDQDAEFSGAGIIELPVNSRKAVKSNEDTYFIFYVIDGLLEVSLSHNVFVVSKGCSFEIPMGNFYQFESKGKTPVKLFFVQSKYVVISNPDGSDMDSDTE</sequence>
<name>A0A448YNN6_BRENA</name>
<dbReference type="FunCoup" id="A0A448YNN6">
    <property type="interactions" value="118"/>
</dbReference>
<dbReference type="GO" id="GO:0051382">
    <property type="term" value="P:kinetochore assembly"/>
    <property type="evidence" value="ECO:0007669"/>
    <property type="project" value="InterPro"/>
</dbReference>
<dbReference type="SUPFAM" id="SSF51182">
    <property type="entry name" value="RmlC-like cupins"/>
    <property type="match status" value="1"/>
</dbReference>
<feature type="region of interest" description="Disordered" evidence="5">
    <location>
        <begin position="296"/>
        <end position="373"/>
    </location>
</feature>
<dbReference type="InterPro" id="IPR014710">
    <property type="entry name" value="RmlC-like_jellyroll"/>
</dbReference>
<dbReference type="GO" id="GO:0000776">
    <property type="term" value="C:kinetochore"/>
    <property type="evidence" value="ECO:0007669"/>
    <property type="project" value="InterPro"/>
</dbReference>
<dbReference type="AlphaFoldDB" id="A0A448YNN6"/>
<evidence type="ECO:0000256" key="1">
    <source>
        <dbReference type="ARBA" id="ARBA00004123"/>
    </source>
</evidence>
<evidence type="ECO:0000256" key="5">
    <source>
        <dbReference type="SAM" id="MobiDB-lite"/>
    </source>
</evidence>
<dbReference type="CDD" id="cd06993">
    <property type="entry name" value="cupin_CENP-C_C"/>
    <property type="match status" value="1"/>
</dbReference>
<comment type="subcellular location">
    <subcellularLocation>
        <location evidence="1">Nucleus</location>
    </subcellularLocation>
</comment>
<feature type="compositionally biased region" description="Basic and acidic residues" evidence="5">
    <location>
        <begin position="54"/>
        <end position="64"/>
    </location>
</feature>
<evidence type="ECO:0000256" key="4">
    <source>
        <dbReference type="ARBA" id="ARBA00023242"/>
    </source>
</evidence>
<keyword evidence="4" id="KW-0539">Nucleus</keyword>
<dbReference type="Pfam" id="PF11699">
    <property type="entry name" value="CENP-C_C"/>
    <property type="match status" value="1"/>
</dbReference>
<dbReference type="InterPro" id="IPR025974">
    <property type="entry name" value="Mif2/CENP-C_cupin"/>
</dbReference>
<evidence type="ECO:0000313" key="7">
    <source>
        <dbReference type="EMBL" id="VEU22511.1"/>
    </source>
</evidence>
<dbReference type="PANTHER" id="PTHR16684:SF11">
    <property type="entry name" value="CENTROMERE PROTEIN C"/>
    <property type="match status" value="1"/>
</dbReference>
<dbReference type="OrthoDB" id="1939643at2759"/>
<accession>A0A448YNN6</accession>
<feature type="domain" description="Mif2/CENP-C cupin" evidence="6">
    <location>
        <begin position="426"/>
        <end position="512"/>
    </location>
</feature>
<evidence type="ECO:0000313" key="8">
    <source>
        <dbReference type="Proteomes" id="UP000290900"/>
    </source>
</evidence>
<evidence type="ECO:0000256" key="3">
    <source>
        <dbReference type="ARBA" id="ARBA00023125"/>
    </source>
</evidence>
<feature type="compositionally biased region" description="Low complexity" evidence="5">
    <location>
        <begin position="338"/>
        <end position="352"/>
    </location>
</feature>
<feature type="compositionally biased region" description="Basic and acidic residues" evidence="5">
    <location>
        <begin position="165"/>
        <end position="178"/>
    </location>
</feature>
<feature type="compositionally biased region" description="Basic residues" evidence="5">
    <location>
        <begin position="302"/>
        <end position="314"/>
    </location>
</feature>
<dbReference type="InterPro" id="IPR011051">
    <property type="entry name" value="RmlC_Cupin_sf"/>
</dbReference>
<dbReference type="PANTHER" id="PTHR16684">
    <property type="entry name" value="CENTROMERE PROTEIN C"/>
    <property type="match status" value="1"/>
</dbReference>
<dbReference type="InParanoid" id="A0A448YNN6"/>
<evidence type="ECO:0000256" key="2">
    <source>
        <dbReference type="ARBA" id="ARBA00010291"/>
    </source>
</evidence>
<gene>
    <name evidence="7" type="ORF">BRENAR_LOCUS3242</name>
</gene>
<evidence type="ECO:0000259" key="6">
    <source>
        <dbReference type="Pfam" id="PF11699"/>
    </source>
</evidence>
<dbReference type="GO" id="GO:0005634">
    <property type="term" value="C:nucleus"/>
    <property type="evidence" value="ECO:0007669"/>
    <property type="project" value="UniProtKB-SubCell"/>
</dbReference>
<dbReference type="GO" id="GO:0051455">
    <property type="term" value="P:spindle attachment to meiosis I kinetochore"/>
    <property type="evidence" value="ECO:0007669"/>
    <property type="project" value="TreeGrafter"/>
</dbReference>
<proteinExistence type="inferred from homology"/>
<dbReference type="Proteomes" id="UP000290900">
    <property type="component" value="Unassembled WGS sequence"/>
</dbReference>
<organism evidence="7 8">
    <name type="scientific">Brettanomyces naardenensis</name>
    <name type="common">Yeast</name>
    <dbReference type="NCBI Taxonomy" id="13370"/>
    <lineage>
        <taxon>Eukaryota</taxon>
        <taxon>Fungi</taxon>
        <taxon>Dikarya</taxon>
        <taxon>Ascomycota</taxon>
        <taxon>Saccharomycotina</taxon>
        <taxon>Pichiomycetes</taxon>
        <taxon>Pichiales</taxon>
        <taxon>Pichiaceae</taxon>
        <taxon>Brettanomyces</taxon>
    </lineage>
</organism>
<feature type="compositionally biased region" description="Acidic residues" evidence="5">
    <location>
        <begin position="73"/>
        <end position="82"/>
    </location>
</feature>
<dbReference type="STRING" id="13370.A0A448YNN6"/>
<dbReference type="GO" id="GO:0019237">
    <property type="term" value="F:centromeric DNA binding"/>
    <property type="evidence" value="ECO:0007669"/>
    <property type="project" value="InterPro"/>
</dbReference>
<keyword evidence="3" id="KW-0238">DNA-binding</keyword>
<keyword evidence="8" id="KW-1185">Reference proteome</keyword>
<dbReference type="GO" id="GO:0051315">
    <property type="term" value="P:attachment of mitotic spindle microtubules to kinetochore"/>
    <property type="evidence" value="ECO:0007669"/>
    <property type="project" value="TreeGrafter"/>
</dbReference>